<proteinExistence type="predicted"/>
<feature type="transmembrane region" description="Helical" evidence="1">
    <location>
        <begin position="24"/>
        <end position="46"/>
    </location>
</feature>
<dbReference type="InterPro" id="IPR046739">
    <property type="entry name" value="DUF6789"/>
</dbReference>
<sequence length="160" mass="16003">MATETGAQREVAAETLSGNWRAGVVGGLAGGLVFGAVLSVMATAVIEVAIPSLYALAPPANGTLGWVVHMSHAAVLGVVFAAVVDVAGWGERSSATLAGAGLAYGVVLWVVLAVLVMPVWLDAVGSPANPPLPNVSYTSLLGHLAYGVVLGAVYAAARDL</sequence>
<evidence type="ECO:0000313" key="3">
    <source>
        <dbReference type="Proteomes" id="UP001595660"/>
    </source>
</evidence>
<dbReference type="Proteomes" id="UP001595660">
    <property type="component" value="Unassembled WGS sequence"/>
</dbReference>
<keyword evidence="1" id="KW-0472">Membrane</keyword>
<comment type="caution">
    <text evidence="2">The sequence shown here is derived from an EMBL/GenBank/DDBJ whole genome shotgun (WGS) entry which is preliminary data.</text>
</comment>
<reference evidence="2 3" key="1">
    <citation type="journal article" date="2019" name="Int. J. Syst. Evol. Microbiol.">
        <title>The Global Catalogue of Microorganisms (GCM) 10K type strain sequencing project: providing services to taxonomists for standard genome sequencing and annotation.</title>
        <authorList>
            <consortium name="The Broad Institute Genomics Platform"/>
            <consortium name="The Broad Institute Genome Sequencing Center for Infectious Disease"/>
            <person name="Wu L."/>
            <person name="Ma J."/>
        </authorList>
    </citation>
    <scope>NUCLEOTIDE SEQUENCE [LARGE SCALE GENOMIC DNA]</scope>
    <source>
        <strain evidence="2 3">CGMCC 1.12562</strain>
    </source>
</reference>
<organism evidence="2 3">
    <name type="scientific">Halobacterium litoreum</name>
    <dbReference type="NCBI Taxonomy" id="2039234"/>
    <lineage>
        <taxon>Archaea</taxon>
        <taxon>Methanobacteriati</taxon>
        <taxon>Methanobacteriota</taxon>
        <taxon>Stenosarchaea group</taxon>
        <taxon>Halobacteria</taxon>
        <taxon>Halobacteriales</taxon>
        <taxon>Halobacteriaceae</taxon>
        <taxon>Halobacterium</taxon>
    </lineage>
</organism>
<dbReference type="AlphaFoldDB" id="A0ABD5ND22"/>
<keyword evidence="3" id="KW-1185">Reference proteome</keyword>
<evidence type="ECO:0000256" key="1">
    <source>
        <dbReference type="SAM" id="Phobius"/>
    </source>
</evidence>
<protein>
    <submittedName>
        <fullName evidence="2">DUF6789 family protein</fullName>
    </submittedName>
</protein>
<gene>
    <name evidence="2" type="ORF">ACFOKC_05530</name>
</gene>
<feature type="transmembrane region" description="Helical" evidence="1">
    <location>
        <begin position="101"/>
        <end position="120"/>
    </location>
</feature>
<keyword evidence="1" id="KW-0812">Transmembrane</keyword>
<feature type="transmembrane region" description="Helical" evidence="1">
    <location>
        <begin position="66"/>
        <end position="89"/>
    </location>
</feature>
<keyword evidence="1" id="KW-1133">Transmembrane helix</keyword>
<name>A0ABD5ND22_9EURY</name>
<dbReference type="RefSeq" id="WP_232571687.1">
    <property type="nucleotide sequence ID" value="NZ_CP089466.1"/>
</dbReference>
<accession>A0ABD5ND22</accession>
<dbReference type="Pfam" id="PF20587">
    <property type="entry name" value="DUF6789"/>
    <property type="match status" value="1"/>
</dbReference>
<feature type="transmembrane region" description="Helical" evidence="1">
    <location>
        <begin position="140"/>
        <end position="157"/>
    </location>
</feature>
<evidence type="ECO:0000313" key="2">
    <source>
        <dbReference type="EMBL" id="MFC3477180.1"/>
    </source>
</evidence>
<dbReference type="GeneID" id="69116895"/>
<dbReference type="EMBL" id="JBHRWN010000002">
    <property type="protein sequence ID" value="MFC3477180.1"/>
    <property type="molecule type" value="Genomic_DNA"/>
</dbReference>